<dbReference type="Gene3D" id="2.10.25.10">
    <property type="entry name" value="Laminin"/>
    <property type="match status" value="1"/>
</dbReference>
<evidence type="ECO:0008006" key="3">
    <source>
        <dbReference type="Google" id="ProtNLM"/>
    </source>
</evidence>
<gene>
    <name evidence="1" type="ORF">B4U79_17899</name>
</gene>
<proteinExistence type="predicted"/>
<protein>
    <recommendedName>
        <fullName evidence="3">TIL domain-containing protein</fullName>
    </recommendedName>
</protein>
<keyword evidence="2" id="KW-1185">Reference proteome</keyword>
<name>A0A443RKE6_9ACAR</name>
<evidence type="ECO:0000313" key="2">
    <source>
        <dbReference type="Proteomes" id="UP000285301"/>
    </source>
</evidence>
<comment type="caution">
    <text evidence="1">The sequence shown here is derived from an EMBL/GenBank/DDBJ whole genome shotgun (WGS) entry which is preliminary data.</text>
</comment>
<dbReference type="Proteomes" id="UP000285301">
    <property type="component" value="Unassembled WGS sequence"/>
</dbReference>
<dbReference type="AlphaFoldDB" id="A0A443RKE6"/>
<sequence>MDRAGLPKNSLRHLSYTNPSLVLEGGFGTQIEKTQFSVRFCSVKRDSFPSKISKAASFENISGKKGCGKNEYFKKAGCINHCPETCKQVTSGQIRPCTMICRIATDGGYCECNEGFVRATDMNSPCVAKSECKK</sequence>
<dbReference type="InterPro" id="IPR036084">
    <property type="entry name" value="Ser_inhib-like_sf"/>
</dbReference>
<evidence type="ECO:0000313" key="1">
    <source>
        <dbReference type="EMBL" id="RWS15744.1"/>
    </source>
</evidence>
<dbReference type="SUPFAM" id="SSF57567">
    <property type="entry name" value="Serine protease inhibitors"/>
    <property type="match status" value="1"/>
</dbReference>
<dbReference type="EMBL" id="NCKU01000373">
    <property type="protein sequence ID" value="RWS15744.1"/>
    <property type="molecule type" value="Genomic_DNA"/>
</dbReference>
<reference evidence="1 2" key="1">
    <citation type="journal article" date="2018" name="Gigascience">
        <title>Genomes of trombidid mites reveal novel predicted allergens and laterally-transferred genes associated with secondary metabolism.</title>
        <authorList>
            <person name="Dong X."/>
            <person name="Chaisiri K."/>
            <person name="Xia D."/>
            <person name="Armstrong S.D."/>
            <person name="Fang Y."/>
            <person name="Donnelly M.J."/>
            <person name="Kadowaki T."/>
            <person name="McGarry J.W."/>
            <person name="Darby A.C."/>
            <person name="Makepeace B.L."/>
        </authorList>
    </citation>
    <scope>NUCLEOTIDE SEQUENCE [LARGE SCALE GENOMIC DNA]</scope>
    <source>
        <strain evidence="1">UoL-WK</strain>
    </source>
</reference>
<organism evidence="1 2">
    <name type="scientific">Dinothrombium tinctorium</name>
    <dbReference type="NCBI Taxonomy" id="1965070"/>
    <lineage>
        <taxon>Eukaryota</taxon>
        <taxon>Metazoa</taxon>
        <taxon>Ecdysozoa</taxon>
        <taxon>Arthropoda</taxon>
        <taxon>Chelicerata</taxon>
        <taxon>Arachnida</taxon>
        <taxon>Acari</taxon>
        <taxon>Acariformes</taxon>
        <taxon>Trombidiformes</taxon>
        <taxon>Prostigmata</taxon>
        <taxon>Anystina</taxon>
        <taxon>Parasitengona</taxon>
        <taxon>Trombidioidea</taxon>
        <taxon>Trombidiidae</taxon>
        <taxon>Dinothrombium</taxon>
    </lineage>
</organism>
<dbReference type="CDD" id="cd19941">
    <property type="entry name" value="TIL"/>
    <property type="match status" value="1"/>
</dbReference>
<accession>A0A443RKE6</accession>